<evidence type="ECO:0000313" key="3">
    <source>
        <dbReference type="Proteomes" id="UP000066284"/>
    </source>
</evidence>
<dbReference type="Gene3D" id="3.30.70.1290">
    <property type="entry name" value="Transposase IS200-like"/>
    <property type="match status" value="1"/>
</dbReference>
<dbReference type="SUPFAM" id="SSF143422">
    <property type="entry name" value="Transposase IS200-like"/>
    <property type="match status" value="1"/>
</dbReference>
<dbReference type="KEGG" id="nio:NITINOP_2855"/>
<evidence type="ECO:0000259" key="1">
    <source>
        <dbReference type="SMART" id="SM01321"/>
    </source>
</evidence>
<keyword evidence="3" id="KW-1185">Reference proteome</keyword>
<dbReference type="GO" id="GO:0006313">
    <property type="term" value="P:DNA transposition"/>
    <property type="evidence" value="ECO:0007669"/>
    <property type="project" value="InterPro"/>
</dbReference>
<dbReference type="InterPro" id="IPR052715">
    <property type="entry name" value="RAYT_transposase"/>
</dbReference>
<organism evidence="2 3">
    <name type="scientific">Candidatus Nitrospira inopinata</name>
    <dbReference type="NCBI Taxonomy" id="1715989"/>
    <lineage>
        <taxon>Bacteria</taxon>
        <taxon>Pseudomonadati</taxon>
        <taxon>Nitrospirota</taxon>
        <taxon>Nitrospiria</taxon>
        <taxon>Nitrospirales</taxon>
        <taxon>Nitrospiraceae</taxon>
        <taxon>Nitrospira</taxon>
    </lineage>
</organism>
<protein>
    <recommendedName>
        <fullName evidence="1">Transposase IS200-like domain-containing protein</fullName>
    </recommendedName>
</protein>
<dbReference type="SMART" id="SM01321">
    <property type="entry name" value="Y1_Tnp"/>
    <property type="match status" value="1"/>
</dbReference>
<dbReference type="PANTHER" id="PTHR36966:SF1">
    <property type="entry name" value="REP-ASSOCIATED TYROSINE TRANSPOSASE"/>
    <property type="match status" value="1"/>
</dbReference>
<accession>A0A0S4KTN9</accession>
<proteinExistence type="predicted"/>
<sequence length="208" mass="23875">MIRPTSMNYDPEKHHRRSIRLKEYDYSQPGAYFITICTQDRACLFGEVVDGEMRVNDAGRMIQSVWDEMSAFYSGIDADEFVVMPNHIHGIIVLVGATPCGRPESGQAQGQARGPAPTLSVPAAVHRFKTLTTKRYTDGIKQSGWPPFRGRLWQRNYYEHIIRNDESLNRIREYITNNPSQWSLDRENPNFVGARHAVPLPKDEPWRA</sequence>
<dbReference type="EMBL" id="LN885086">
    <property type="protein sequence ID" value="CUQ67827.1"/>
    <property type="molecule type" value="Genomic_DNA"/>
</dbReference>
<dbReference type="PANTHER" id="PTHR36966">
    <property type="entry name" value="REP-ASSOCIATED TYROSINE TRANSPOSASE"/>
    <property type="match status" value="1"/>
</dbReference>
<dbReference type="RefSeq" id="WP_197549071.1">
    <property type="nucleotide sequence ID" value="NZ_LN885086.1"/>
</dbReference>
<dbReference type="STRING" id="1715989.NITINOP_2855"/>
<gene>
    <name evidence="2" type="ORF">NITINOP_2855</name>
</gene>
<reference evidence="3" key="1">
    <citation type="submission" date="2015-09" db="EMBL/GenBank/DDBJ databases">
        <authorList>
            <person name="Daims H."/>
        </authorList>
    </citation>
    <scope>NUCLEOTIDE SEQUENCE [LARGE SCALE GENOMIC DNA]</scope>
</reference>
<dbReference type="InterPro" id="IPR036515">
    <property type="entry name" value="Transposase_17_sf"/>
</dbReference>
<dbReference type="GO" id="GO:0004803">
    <property type="term" value="F:transposase activity"/>
    <property type="evidence" value="ECO:0007669"/>
    <property type="project" value="InterPro"/>
</dbReference>
<dbReference type="InterPro" id="IPR002686">
    <property type="entry name" value="Transposase_17"/>
</dbReference>
<name>A0A0S4KTN9_9BACT</name>
<dbReference type="AlphaFoldDB" id="A0A0S4KTN9"/>
<dbReference type="Proteomes" id="UP000066284">
    <property type="component" value="Chromosome 1"/>
</dbReference>
<feature type="domain" description="Transposase IS200-like" evidence="1">
    <location>
        <begin position="27"/>
        <end position="178"/>
    </location>
</feature>
<dbReference type="GO" id="GO:0043565">
    <property type="term" value="F:sequence-specific DNA binding"/>
    <property type="evidence" value="ECO:0007669"/>
    <property type="project" value="TreeGrafter"/>
</dbReference>
<evidence type="ECO:0000313" key="2">
    <source>
        <dbReference type="EMBL" id="CUQ67827.1"/>
    </source>
</evidence>